<comment type="subcellular location">
    <subcellularLocation>
        <location evidence="2">Secreted</location>
    </subcellularLocation>
</comment>
<keyword evidence="9" id="KW-0503">Monooxygenase</keyword>
<keyword evidence="5 16" id="KW-0732">Signal</keyword>
<organism evidence="18 19">
    <name type="scientific">Phialemonium thermophilum</name>
    <dbReference type="NCBI Taxonomy" id="223376"/>
    <lineage>
        <taxon>Eukaryota</taxon>
        <taxon>Fungi</taxon>
        <taxon>Dikarya</taxon>
        <taxon>Ascomycota</taxon>
        <taxon>Pezizomycotina</taxon>
        <taxon>Sordariomycetes</taxon>
        <taxon>Sordariomycetidae</taxon>
        <taxon>Cephalothecales</taxon>
        <taxon>Cephalothecaceae</taxon>
        <taxon>Phialemonium</taxon>
    </lineage>
</organism>
<keyword evidence="3" id="KW-0964">Secreted</keyword>
<evidence type="ECO:0000256" key="11">
    <source>
        <dbReference type="ARBA" id="ARBA00023277"/>
    </source>
</evidence>
<dbReference type="Gene3D" id="2.70.50.70">
    <property type="match status" value="1"/>
</dbReference>
<evidence type="ECO:0000256" key="9">
    <source>
        <dbReference type="ARBA" id="ARBA00023033"/>
    </source>
</evidence>
<comment type="catalytic activity">
    <reaction evidence="14">
        <text>[(1-&gt;4)-beta-D-glucosyl]n+m + reduced acceptor + O2 = 4-dehydro-beta-D-glucosyl-[(1-&gt;4)-beta-D-glucosyl]n-1 + [(1-&gt;4)-beta-D-glucosyl]m + acceptor + H2O.</text>
        <dbReference type="EC" id="1.14.99.56"/>
    </reaction>
</comment>
<evidence type="ECO:0000256" key="15">
    <source>
        <dbReference type="ARBA" id="ARBA00047174"/>
    </source>
</evidence>
<reference evidence="18 19" key="1">
    <citation type="journal article" date="2024" name="Commun. Biol.">
        <title>Comparative genomic analysis of thermophilic fungi reveals convergent evolutionary adaptations and gene losses.</title>
        <authorList>
            <person name="Steindorff A.S."/>
            <person name="Aguilar-Pontes M.V."/>
            <person name="Robinson A.J."/>
            <person name="Andreopoulos B."/>
            <person name="LaButti K."/>
            <person name="Kuo A."/>
            <person name="Mondo S."/>
            <person name="Riley R."/>
            <person name="Otillar R."/>
            <person name="Haridas S."/>
            <person name="Lipzen A."/>
            <person name="Grimwood J."/>
            <person name="Schmutz J."/>
            <person name="Clum A."/>
            <person name="Reid I.D."/>
            <person name="Moisan M.C."/>
            <person name="Butler G."/>
            <person name="Nguyen T.T.M."/>
            <person name="Dewar K."/>
            <person name="Conant G."/>
            <person name="Drula E."/>
            <person name="Henrissat B."/>
            <person name="Hansel C."/>
            <person name="Singer S."/>
            <person name="Hutchinson M.I."/>
            <person name="de Vries R.P."/>
            <person name="Natvig D.O."/>
            <person name="Powell A.J."/>
            <person name="Tsang A."/>
            <person name="Grigoriev I.V."/>
        </authorList>
    </citation>
    <scope>NUCLEOTIDE SEQUENCE [LARGE SCALE GENOMIC DNA]</scope>
    <source>
        <strain evidence="18 19">ATCC 24622</strain>
    </source>
</reference>
<keyword evidence="7" id="KW-0560">Oxidoreductase</keyword>
<evidence type="ECO:0000256" key="2">
    <source>
        <dbReference type="ARBA" id="ARBA00004613"/>
    </source>
</evidence>
<evidence type="ECO:0000256" key="6">
    <source>
        <dbReference type="ARBA" id="ARBA00023001"/>
    </source>
</evidence>
<evidence type="ECO:0000256" key="4">
    <source>
        <dbReference type="ARBA" id="ARBA00022723"/>
    </source>
</evidence>
<feature type="domain" description="Auxiliary Activity family 9 catalytic" evidence="17">
    <location>
        <begin position="21"/>
        <end position="221"/>
    </location>
</feature>
<dbReference type="EC" id="1.14.99.56" evidence="15"/>
<dbReference type="InterPro" id="IPR005103">
    <property type="entry name" value="AA9_LPMO"/>
</dbReference>
<evidence type="ECO:0000256" key="12">
    <source>
        <dbReference type="ARBA" id="ARBA00023326"/>
    </source>
</evidence>
<dbReference type="CDD" id="cd21175">
    <property type="entry name" value="LPMO_AA9"/>
    <property type="match status" value="1"/>
</dbReference>
<dbReference type="InterPro" id="IPR049892">
    <property type="entry name" value="AA9"/>
</dbReference>
<evidence type="ECO:0000313" key="18">
    <source>
        <dbReference type="EMBL" id="KAL1878571.1"/>
    </source>
</evidence>
<accession>A0ABR3XRF8</accession>
<feature type="chain" id="PRO_5047522819" description="lytic cellulose monooxygenase (C4-dehydrogenating)" evidence="16">
    <location>
        <begin position="21"/>
        <end position="231"/>
    </location>
</feature>
<evidence type="ECO:0000256" key="3">
    <source>
        <dbReference type="ARBA" id="ARBA00022525"/>
    </source>
</evidence>
<evidence type="ECO:0000256" key="16">
    <source>
        <dbReference type="SAM" id="SignalP"/>
    </source>
</evidence>
<evidence type="ECO:0000256" key="10">
    <source>
        <dbReference type="ARBA" id="ARBA00023157"/>
    </source>
</evidence>
<dbReference type="PANTHER" id="PTHR33353:SF10">
    <property type="entry name" value="ENDO-BETA-1,4-GLUCANASE D"/>
    <property type="match status" value="1"/>
</dbReference>
<sequence length="231" mass="24466">MKRFSSGLLQLACLSGTALAHYKWPALIVDGTVTADYQYVRENTNNINPVMDINSLAMRCNEGGLASGSATQTADVVAGSKVGFTLSNVISHVGPIMVYMAKAPGNPSDWDGSGNVWFKIDEWGADFSTGSINWPQLGISQYEFTIPSATPDGTYLLRIEHLGVHNAAMQGGAQFFIACAQVNVRGGGSGTPGPLVAFPGAYGATDPGILFNTYYPPPKSYTIPGPPVWRG</sequence>
<evidence type="ECO:0000259" key="17">
    <source>
        <dbReference type="Pfam" id="PF03443"/>
    </source>
</evidence>
<keyword evidence="8" id="KW-0186">Copper</keyword>
<feature type="signal peptide" evidence="16">
    <location>
        <begin position="1"/>
        <end position="20"/>
    </location>
</feature>
<keyword evidence="11" id="KW-0119">Carbohydrate metabolism</keyword>
<dbReference type="Proteomes" id="UP001586593">
    <property type="component" value="Unassembled WGS sequence"/>
</dbReference>
<evidence type="ECO:0000256" key="8">
    <source>
        <dbReference type="ARBA" id="ARBA00023008"/>
    </source>
</evidence>
<gene>
    <name evidence="18" type="ORF">VTK73DRAFT_7836</name>
</gene>
<keyword evidence="19" id="KW-1185">Reference proteome</keyword>
<evidence type="ECO:0000256" key="14">
    <source>
        <dbReference type="ARBA" id="ARBA00045077"/>
    </source>
</evidence>
<dbReference type="EMBL" id="JAZHXJ010000052">
    <property type="protein sequence ID" value="KAL1878571.1"/>
    <property type="molecule type" value="Genomic_DNA"/>
</dbReference>
<comment type="cofactor">
    <cofactor evidence="1">
        <name>Cu(2+)</name>
        <dbReference type="ChEBI" id="CHEBI:29036"/>
    </cofactor>
</comment>
<proteinExistence type="inferred from homology"/>
<evidence type="ECO:0000256" key="13">
    <source>
        <dbReference type="ARBA" id="ARBA00044502"/>
    </source>
</evidence>
<evidence type="ECO:0000256" key="5">
    <source>
        <dbReference type="ARBA" id="ARBA00022729"/>
    </source>
</evidence>
<keyword evidence="10" id="KW-1015">Disulfide bond</keyword>
<keyword evidence="12" id="KW-0624">Polysaccharide degradation</keyword>
<comment type="similarity">
    <text evidence="13">Belongs to the polysaccharide monooxygenase AA9 family.</text>
</comment>
<dbReference type="PANTHER" id="PTHR33353">
    <property type="entry name" value="PUTATIVE (AFU_ORTHOLOGUE AFUA_1G12560)-RELATED"/>
    <property type="match status" value="1"/>
</dbReference>
<protein>
    <recommendedName>
        <fullName evidence="15">lytic cellulose monooxygenase (C4-dehydrogenating)</fullName>
        <ecNumber evidence="15">1.14.99.56</ecNumber>
    </recommendedName>
</protein>
<keyword evidence="6" id="KW-0136">Cellulose degradation</keyword>
<evidence type="ECO:0000313" key="19">
    <source>
        <dbReference type="Proteomes" id="UP001586593"/>
    </source>
</evidence>
<keyword evidence="4" id="KW-0479">Metal-binding</keyword>
<dbReference type="Pfam" id="PF03443">
    <property type="entry name" value="AA9"/>
    <property type="match status" value="1"/>
</dbReference>
<evidence type="ECO:0000256" key="1">
    <source>
        <dbReference type="ARBA" id="ARBA00001973"/>
    </source>
</evidence>
<evidence type="ECO:0000256" key="7">
    <source>
        <dbReference type="ARBA" id="ARBA00023002"/>
    </source>
</evidence>
<name>A0ABR3XRF8_9PEZI</name>
<comment type="caution">
    <text evidence="18">The sequence shown here is derived from an EMBL/GenBank/DDBJ whole genome shotgun (WGS) entry which is preliminary data.</text>
</comment>